<keyword evidence="1" id="KW-0343">GTPase activation</keyword>
<dbReference type="InterPro" id="IPR000195">
    <property type="entry name" value="Rab-GAP-TBC_dom"/>
</dbReference>
<keyword evidence="3" id="KW-1133">Transmembrane helix</keyword>
<sequence>MAESEGSMKPEVLPVIDKGFDKIYNDSESPESGLITHTSQFESEASPSIYVEKSCFLPQNTISCPSDMDDLGRKDLTPLDQRVETTIERDKSLDQQVVSSNHKRHPETSKNPVSLESLSSEVLSDNVRNSERNDQSDIQVSERSETSVNSDICDGAKIDEHEKQICPACEDICLEDFEMAELSDSHDSTTGDAQVVSEESGQSKEISRGHGGDSNEDNDDSFRQRSPSPAPCVLRHRLDPEPPRSGDTDSATRLEAETKPKTSKEIRKLAEIQKALDADPVDVESLRRLAISPGGLINKHMRQRVWPLLMNVNTNNIPPKPEQEEMEAMTKTYNQVVMDVNRSSSRFPPGIDDQVRMSMKDKLVDLIMRVMIHHNGQLKYYQGFHDVCVTFLLCMDEDMSFAMVNKLAIGYMREYLDETMERTSLLLSYIYPLVHRCNPELCEHMQRNDLGTIFALSWVITWFSHVLGDIRRILRVFDFFLASHRMMPVYLSAAFVLHRESDIFDAGDEMGYIHKCLSVIPPDLPLESLLERAGDLFLQYPPTEISQDPMLIRLNNQVFEHFNHIERRNARRLAQQQEASHLRSRVFVRITLWTVTAVVGVAVAVLYHTYSSEQWTAIGPWNSS</sequence>
<dbReference type="InterPro" id="IPR035969">
    <property type="entry name" value="Rab-GAP_TBC_sf"/>
</dbReference>
<feature type="compositionally biased region" description="Polar residues" evidence="2">
    <location>
        <begin position="190"/>
        <end position="200"/>
    </location>
</feature>
<evidence type="ECO:0000313" key="6">
    <source>
        <dbReference type="Proteomes" id="UP001283361"/>
    </source>
</evidence>
<dbReference type="PANTHER" id="PTHR20913:SF7">
    <property type="entry name" value="RE60063P"/>
    <property type="match status" value="1"/>
</dbReference>
<dbReference type="SMART" id="SM00164">
    <property type="entry name" value="TBC"/>
    <property type="match status" value="1"/>
</dbReference>
<organism evidence="5 6">
    <name type="scientific">Elysia crispata</name>
    <name type="common">lettuce slug</name>
    <dbReference type="NCBI Taxonomy" id="231223"/>
    <lineage>
        <taxon>Eukaryota</taxon>
        <taxon>Metazoa</taxon>
        <taxon>Spiralia</taxon>
        <taxon>Lophotrochozoa</taxon>
        <taxon>Mollusca</taxon>
        <taxon>Gastropoda</taxon>
        <taxon>Heterobranchia</taxon>
        <taxon>Euthyneura</taxon>
        <taxon>Panpulmonata</taxon>
        <taxon>Sacoglossa</taxon>
        <taxon>Placobranchoidea</taxon>
        <taxon>Plakobranchidae</taxon>
        <taxon>Elysia</taxon>
    </lineage>
</organism>
<reference evidence="5" key="1">
    <citation type="journal article" date="2023" name="G3 (Bethesda)">
        <title>A reference genome for the long-term kleptoplast-retaining sea slug Elysia crispata morphotype clarki.</title>
        <authorList>
            <person name="Eastman K.E."/>
            <person name="Pendleton A.L."/>
            <person name="Shaikh M.A."/>
            <person name="Suttiyut T."/>
            <person name="Ogas R."/>
            <person name="Tomko P."/>
            <person name="Gavelis G."/>
            <person name="Widhalm J.R."/>
            <person name="Wisecaver J.H."/>
        </authorList>
    </citation>
    <scope>NUCLEOTIDE SEQUENCE</scope>
    <source>
        <strain evidence="5">ECLA1</strain>
    </source>
</reference>
<gene>
    <name evidence="5" type="ORF">RRG08_022582</name>
</gene>
<dbReference type="AlphaFoldDB" id="A0AAE0Z1S4"/>
<feature type="region of interest" description="Disordered" evidence="2">
    <location>
        <begin position="85"/>
        <end position="150"/>
    </location>
</feature>
<dbReference type="PANTHER" id="PTHR20913">
    <property type="entry name" value="TBC1 DOMAIN FAMILY MEMBER 20/GTPASE"/>
    <property type="match status" value="1"/>
</dbReference>
<dbReference type="FunFam" id="1.10.8.1310:FF:000001">
    <property type="entry name" value="TBC1 domain family, member 20"/>
    <property type="match status" value="1"/>
</dbReference>
<evidence type="ECO:0000256" key="1">
    <source>
        <dbReference type="ARBA" id="ARBA00022468"/>
    </source>
</evidence>
<feature type="transmembrane region" description="Helical" evidence="3">
    <location>
        <begin position="586"/>
        <end position="607"/>
    </location>
</feature>
<evidence type="ECO:0000313" key="5">
    <source>
        <dbReference type="EMBL" id="KAK3761182.1"/>
    </source>
</evidence>
<feature type="region of interest" description="Disordered" evidence="2">
    <location>
        <begin position="23"/>
        <end position="43"/>
    </location>
</feature>
<dbReference type="Gene3D" id="1.10.472.80">
    <property type="entry name" value="Ypt/Rab-GAP domain of gyp1p, domain 3"/>
    <property type="match status" value="1"/>
</dbReference>
<dbReference type="SUPFAM" id="SSF47923">
    <property type="entry name" value="Ypt/Rab-GAP domain of gyp1p"/>
    <property type="match status" value="2"/>
</dbReference>
<feature type="region of interest" description="Disordered" evidence="2">
    <location>
        <begin position="184"/>
        <end position="264"/>
    </location>
</feature>
<feature type="compositionally biased region" description="Basic and acidic residues" evidence="2">
    <location>
        <begin position="201"/>
        <end position="213"/>
    </location>
</feature>
<keyword evidence="3" id="KW-0812">Transmembrane</keyword>
<accession>A0AAE0Z1S4</accession>
<dbReference type="PROSITE" id="PS50086">
    <property type="entry name" value="TBC_RABGAP"/>
    <property type="match status" value="1"/>
</dbReference>
<proteinExistence type="predicted"/>
<feature type="compositionally biased region" description="Basic and acidic residues" evidence="2">
    <location>
        <begin position="128"/>
        <end position="145"/>
    </location>
</feature>
<keyword evidence="3" id="KW-0472">Membrane</keyword>
<dbReference type="Pfam" id="PF00566">
    <property type="entry name" value="RabGAP-TBC"/>
    <property type="match status" value="1"/>
</dbReference>
<feature type="domain" description="Rab-GAP TBC" evidence="4">
    <location>
        <begin position="296"/>
        <end position="484"/>
    </location>
</feature>
<dbReference type="Gene3D" id="1.10.8.1310">
    <property type="match status" value="1"/>
</dbReference>
<evidence type="ECO:0000256" key="3">
    <source>
        <dbReference type="SAM" id="Phobius"/>
    </source>
</evidence>
<dbReference type="GO" id="GO:0005096">
    <property type="term" value="F:GTPase activator activity"/>
    <property type="evidence" value="ECO:0007669"/>
    <property type="project" value="UniProtKB-KW"/>
</dbReference>
<feature type="compositionally biased region" description="Low complexity" evidence="2">
    <location>
        <begin position="113"/>
        <end position="124"/>
    </location>
</feature>
<dbReference type="EMBL" id="JAWDGP010004927">
    <property type="protein sequence ID" value="KAK3761182.1"/>
    <property type="molecule type" value="Genomic_DNA"/>
</dbReference>
<dbReference type="GO" id="GO:0005789">
    <property type="term" value="C:endoplasmic reticulum membrane"/>
    <property type="evidence" value="ECO:0007669"/>
    <property type="project" value="TreeGrafter"/>
</dbReference>
<comment type="caution">
    <text evidence="5">The sequence shown here is derived from an EMBL/GenBank/DDBJ whole genome shotgun (WGS) entry which is preliminary data.</text>
</comment>
<protein>
    <recommendedName>
        <fullName evidence="4">Rab-GAP TBC domain-containing protein</fullName>
    </recommendedName>
</protein>
<dbReference type="GO" id="GO:0006888">
    <property type="term" value="P:endoplasmic reticulum to Golgi vesicle-mediated transport"/>
    <property type="evidence" value="ECO:0007669"/>
    <property type="project" value="TreeGrafter"/>
</dbReference>
<feature type="compositionally biased region" description="Basic and acidic residues" evidence="2">
    <location>
        <begin position="236"/>
        <end position="264"/>
    </location>
</feature>
<evidence type="ECO:0000259" key="4">
    <source>
        <dbReference type="PROSITE" id="PS50086"/>
    </source>
</evidence>
<name>A0AAE0Z1S4_9GAST</name>
<dbReference type="InterPro" id="IPR045913">
    <property type="entry name" value="TBC20/Gyp8-like"/>
</dbReference>
<dbReference type="Proteomes" id="UP001283361">
    <property type="component" value="Unassembled WGS sequence"/>
</dbReference>
<evidence type="ECO:0000256" key="2">
    <source>
        <dbReference type="SAM" id="MobiDB-lite"/>
    </source>
</evidence>
<keyword evidence="6" id="KW-1185">Reference proteome</keyword>